<evidence type="ECO:0000313" key="3">
    <source>
        <dbReference type="Proteomes" id="UP000245582"/>
    </source>
</evidence>
<evidence type="ECO:0000256" key="1">
    <source>
        <dbReference type="SAM" id="MobiDB-lite"/>
    </source>
</evidence>
<feature type="region of interest" description="Disordered" evidence="1">
    <location>
        <begin position="141"/>
        <end position="160"/>
    </location>
</feature>
<dbReference type="RefSeq" id="WP_109087543.1">
    <property type="nucleotide sequence ID" value="NZ_PHUM01000003.1"/>
</dbReference>
<gene>
    <name evidence="2" type="ORF">CWE05_03300</name>
</gene>
<organism evidence="2 3">
    <name type="scientific">Bifidobacterium longum</name>
    <dbReference type="NCBI Taxonomy" id="216816"/>
    <lineage>
        <taxon>Bacteria</taxon>
        <taxon>Bacillati</taxon>
        <taxon>Actinomycetota</taxon>
        <taxon>Actinomycetes</taxon>
        <taxon>Bifidobacteriales</taxon>
        <taxon>Bifidobacteriaceae</taxon>
        <taxon>Bifidobacterium</taxon>
    </lineage>
</organism>
<dbReference type="EMBL" id="PHUM01000003">
    <property type="protein sequence ID" value="PWH09305.1"/>
    <property type="molecule type" value="Genomic_DNA"/>
</dbReference>
<evidence type="ECO:0000313" key="2">
    <source>
        <dbReference type="EMBL" id="PWH09305.1"/>
    </source>
</evidence>
<name>A0A2U2RU66_BIFLN</name>
<feature type="compositionally biased region" description="Polar residues" evidence="1">
    <location>
        <begin position="142"/>
        <end position="160"/>
    </location>
</feature>
<sequence>MAIAERSEGTFEPAPESECEPKTWLSNATDLYGHPIANVRQRHSTWKRGGELQKFFQALEVDLDKEHTMHAPEIDCNHAMCHVHPNGHQPPSGEQEPLIKIMDLFDVEDVRLARELASGVLENTIINVLINGGEWNERTVSEGATRSANEAQISARQLQH</sequence>
<accession>A0A2U2RU66</accession>
<proteinExistence type="predicted"/>
<dbReference type="Proteomes" id="UP000245582">
    <property type="component" value="Unassembled WGS sequence"/>
</dbReference>
<protein>
    <submittedName>
        <fullName evidence="2">Uncharacterized protein</fullName>
    </submittedName>
</protein>
<feature type="region of interest" description="Disordered" evidence="1">
    <location>
        <begin position="1"/>
        <end position="21"/>
    </location>
</feature>
<reference evidence="2 3" key="1">
    <citation type="submission" date="2017-11" db="EMBL/GenBank/DDBJ databases">
        <title>Draft genome sequence of Bifidobacterium longum UMA026, isolated from Holstein dairy cow feces.</title>
        <authorList>
            <person name="Albert K."/>
            <person name="Sela D.A."/>
        </authorList>
    </citation>
    <scope>NUCLEOTIDE SEQUENCE [LARGE SCALE GENOMIC DNA]</scope>
    <source>
        <strain evidence="2 3">UMA026</strain>
    </source>
</reference>
<comment type="caution">
    <text evidence="2">The sequence shown here is derived from an EMBL/GenBank/DDBJ whole genome shotgun (WGS) entry which is preliminary data.</text>
</comment>
<dbReference type="AlphaFoldDB" id="A0A2U2RU66"/>